<dbReference type="InterPro" id="IPR013087">
    <property type="entry name" value="Znf_C2H2_type"/>
</dbReference>
<gene>
    <name evidence="2" type="ORF">EK21DRAFT_44093</name>
</gene>
<dbReference type="Proteomes" id="UP000799777">
    <property type="component" value="Unassembled WGS sequence"/>
</dbReference>
<evidence type="ECO:0000259" key="1">
    <source>
        <dbReference type="PROSITE" id="PS00028"/>
    </source>
</evidence>
<dbReference type="OrthoDB" id="654211at2759"/>
<name>A0A9P4LUR0_9PLEO</name>
<feature type="non-terminal residue" evidence="2">
    <location>
        <position position="1"/>
    </location>
</feature>
<proteinExistence type="predicted"/>
<comment type="caution">
    <text evidence="2">The sequence shown here is derived from an EMBL/GenBank/DDBJ whole genome shotgun (WGS) entry which is preliminary data.</text>
</comment>
<dbReference type="AlphaFoldDB" id="A0A9P4LUR0"/>
<sequence>FYKTCVSHKRKGRRSSKKPRYICTVCKEGLIDKTDWKRHEETCQERPESFECDLCNAVYFLNKDFKKHHAAAHLCNRCTSRDSRKEHAERARRLRRTRSGWGCGFCYHFSDKWTERCNHVASHFDKMGTTIADWNHSAVIYSLLQRPAVRAEWDAVLRESGQKFLAIDWDPQTTGRTEGYPDIDSTPKLQDMLEFLVPSGDAKTLAQMAFDQAVKKVTK</sequence>
<dbReference type="PROSITE" id="PS00028">
    <property type="entry name" value="ZINC_FINGER_C2H2_1"/>
    <property type="match status" value="1"/>
</dbReference>
<feature type="non-terminal residue" evidence="2">
    <location>
        <position position="219"/>
    </location>
</feature>
<evidence type="ECO:0000313" key="3">
    <source>
        <dbReference type="Proteomes" id="UP000799777"/>
    </source>
</evidence>
<feature type="domain" description="C2H2-type" evidence="1">
    <location>
        <begin position="52"/>
        <end position="73"/>
    </location>
</feature>
<keyword evidence="3" id="KW-1185">Reference proteome</keyword>
<dbReference type="EMBL" id="ML978156">
    <property type="protein sequence ID" value="KAF2035999.1"/>
    <property type="molecule type" value="Genomic_DNA"/>
</dbReference>
<evidence type="ECO:0000313" key="2">
    <source>
        <dbReference type="EMBL" id="KAF2035999.1"/>
    </source>
</evidence>
<reference evidence="2" key="1">
    <citation type="journal article" date="2020" name="Stud. Mycol.">
        <title>101 Dothideomycetes genomes: a test case for predicting lifestyles and emergence of pathogens.</title>
        <authorList>
            <person name="Haridas S."/>
            <person name="Albert R."/>
            <person name="Binder M."/>
            <person name="Bloem J."/>
            <person name="Labutti K."/>
            <person name="Salamov A."/>
            <person name="Andreopoulos B."/>
            <person name="Baker S."/>
            <person name="Barry K."/>
            <person name="Bills G."/>
            <person name="Bluhm B."/>
            <person name="Cannon C."/>
            <person name="Castanera R."/>
            <person name="Culley D."/>
            <person name="Daum C."/>
            <person name="Ezra D."/>
            <person name="Gonzalez J."/>
            <person name="Henrissat B."/>
            <person name="Kuo A."/>
            <person name="Liang C."/>
            <person name="Lipzen A."/>
            <person name="Lutzoni F."/>
            <person name="Magnuson J."/>
            <person name="Mondo S."/>
            <person name="Nolan M."/>
            <person name="Ohm R."/>
            <person name="Pangilinan J."/>
            <person name="Park H.-J."/>
            <person name="Ramirez L."/>
            <person name="Alfaro M."/>
            <person name="Sun H."/>
            <person name="Tritt A."/>
            <person name="Yoshinaga Y."/>
            <person name="Zwiers L.-H."/>
            <person name="Turgeon B."/>
            <person name="Goodwin S."/>
            <person name="Spatafora J."/>
            <person name="Crous P."/>
            <person name="Grigoriev I."/>
        </authorList>
    </citation>
    <scope>NUCLEOTIDE SEQUENCE</scope>
    <source>
        <strain evidence="2">CBS 110217</strain>
    </source>
</reference>
<organism evidence="2 3">
    <name type="scientific">Setomelanomma holmii</name>
    <dbReference type="NCBI Taxonomy" id="210430"/>
    <lineage>
        <taxon>Eukaryota</taxon>
        <taxon>Fungi</taxon>
        <taxon>Dikarya</taxon>
        <taxon>Ascomycota</taxon>
        <taxon>Pezizomycotina</taxon>
        <taxon>Dothideomycetes</taxon>
        <taxon>Pleosporomycetidae</taxon>
        <taxon>Pleosporales</taxon>
        <taxon>Pleosporineae</taxon>
        <taxon>Phaeosphaeriaceae</taxon>
        <taxon>Setomelanomma</taxon>
    </lineage>
</organism>
<protein>
    <recommendedName>
        <fullName evidence="1">C2H2-type domain-containing protein</fullName>
    </recommendedName>
</protein>
<dbReference type="Gene3D" id="3.30.160.60">
    <property type="entry name" value="Classic Zinc Finger"/>
    <property type="match status" value="1"/>
</dbReference>
<accession>A0A9P4LUR0</accession>